<dbReference type="CDD" id="cd13426">
    <property type="entry name" value="Peptidase_G1"/>
    <property type="match status" value="1"/>
</dbReference>
<dbReference type="Gene3D" id="2.60.120.700">
    <property type="entry name" value="Peptidase G1"/>
    <property type="match status" value="1"/>
</dbReference>
<dbReference type="Proteomes" id="UP001519307">
    <property type="component" value="Unassembled WGS sequence"/>
</dbReference>
<dbReference type="PANTHER" id="PTHR37536">
    <property type="entry name" value="PUTATIVE (AFU_ORTHOLOGUE AFUA_3G02970)-RELATED"/>
    <property type="match status" value="1"/>
</dbReference>
<keyword evidence="2" id="KW-1185">Reference proteome</keyword>
<protein>
    <recommendedName>
        <fullName evidence="3">Peptidase A4 family protein</fullName>
    </recommendedName>
</protein>
<dbReference type="PANTHER" id="PTHR37536:SF1">
    <property type="entry name" value="ASPERGILLOPEPSIN, PUTAITVE (AFU_ORTHOLOGUE AFUA_7G01200)"/>
    <property type="match status" value="1"/>
</dbReference>
<dbReference type="InterPro" id="IPR013320">
    <property type="entry name" value="ConA-like_dom_sf"/>
</dbReference>
<evidence type="ECO:0008006" key="3">
    <source>
        <dbReference type="Google" id="ProtNLM"/>
    </source>
</evidence>
<dbReference type="InterPro" id="IPR038656">
    <property type="entry name" value="Peptidase_G1_sf"/>
</dbReference>
<evidence type="ECO:0000313" key="1">
    <source>
        <dbReference type="EMBL" id="MBP2033544.1"/>
    </source>
</evidence>
<name>A0ABS4KU28_9CLOT</name>
<gene>
    <name evidence="1" type="ORF">J2Z42_002247</name>
</gene>
<dbReference type="EMBL" id="JAGGLM010000016">
    <property type="protein sequence ID" value="MBP2033544.1"/>
    <property type="molecule type" value="Genomic_DNA"/>
</dbReference>
<dbReference type="InterPro" id="IPR000250">
    <property type="entry name" value="Peptidase_G1"/>
</dbReference>
<sequence length="328" mass="35432">MKGMKNIIKKFQVVVLVVLIGLGTMSITNINQFQNNNSNLYMSSEHFSNQYSIHSLKNIRLRNTAVAAANLPANTQTSSNWSGYITTPASSIYTSISGSWTIPSISSNKGESIGAQWIGLGGVSSSDLLQMGTMEEIENGQTTVEVFWEKLPDASQNIMSLPVGSTINVSIYKSSNSDSTWNLTFTANEPNGTVQTKTITTTLDSSYAQGIGTSAEWISEDPSNENSELLPLANMGTIKYKSAKVNGQALNASGNTVEPVAMVSNGNIAIYPSELGSDGESFTTTSTNLSTNSNTNVNPYSRNNPGFRHRVSKAPMPLQIRERIHYGF</sequence>
<evidence type="ECO:0000313" key="2">
    <source>
        <dbReference type="Proteomes" id="UP001519307"/>
    </source>
</evidence>
<reference evidence="1 2" key="1">
    <citation type="submission" date="2021-03" db="EMBL/GenBank/DDBJ databases">
        <title>Genomic Encyclopedia of Type Strains, Phase IV (KMG-IV): sequencing the most valuable type-strain genomes for metagenomic binning, comparative biology and taxonomic classification.</title>
        <authorList>
            <person name="Goeker M."/>
        </authorList>
    </citation>
    <scope>NUCLEOTIDE SEQUENCE [LARGE SCALE GENOMIC DNA]</scope>
    <source>
        <strain evidence="1 2">DSM 28783</strain>
    </source>
</reference>
<proteinExistence type="predicted"/>
<accession>A0ABS4KU28</accession>
<dbReference type="SUPFAM" id="SSF49899">
    <property type="entry name" value="Concanavalin A-like lectins/glucanases"/>
    <property type="match status" value="1"/>
</dbReference>
<comment type="caution">
    <text evidence="1">The sequence shown here is derived from an EMBL/GenBank/DDBJ whole genome shotgun (WGS) entry which is preliminary data.</text>
</comment>
<organism evidence="1 2">
    <name type="scientific">Clostridium algifaecis</name>
    <dbReference type="NCBI Taxonomy" id="1472040"/>
    <lineage>
        <taxon>Bacteria</taxon>
        <taxon>Bacillati</taxon>
        <taxon>Bacillota</taxon>
        <taxon>Clostridia</taxon>
        <taxon>Eubacteriales</taxon>
        <taxon>Clostridiaceae</taxon>
        <taxon>Clostridium</taxon>
    </lineage>
</organism>
<dbReference type="Pfam" id="PF01828">
    <property type="entry name" value="Peptidase_A4"/>
    <property type="match status" value="1"/>
</dbReference>
<dbReference type="RefSeq" id="WP_245331588.1">
    <property type="nucleotide sequence ID" value="NZ_JAGGLM010000016.1"/>
</dbReference>